<feature type="binding site" evidence="14">
    <location>
        <position position="31"/>
    </location>
    <ligand>
        <name>L-threonine</name>
        <dbReference type="ChEBI" id="CHEBI:57926"/>
    </ligand>
</feature>
<dbReference type="NCBIfam" id="TIGR00057">
    <property type="entry name" value="L-threonylcarbamoyladenylate synthase"/>
    <property type="match status" value="1"/>
</dbReference>
<evidence type="ECO:0000313" key="17">
    <source>
        <dbReference type="Proteomes" id="UP000238563"/>
    </source>
</evidence>
<evidence type="ECO:0000256" key="8">
    <source>
        <dbReference type="ARBA" id="ARBA00022695"/>
    </source>
</evidence>
<dbReference type="GO" id="GO:0061710">
    <property type="term" value="F:L-threonylcarbamoyladenylate synthase"/>
    <property type="evidence" value="ECO:0007669"/>
    <property type="project" value="UniProtKB-EC"/>
</dbReference>
<dbReference type="GO" id="GO:0003725">
    <property type="term" value="F:double-stranded RNA binding"/>
    <property type="evidence" value="ECO:0007669"/>
    <property type="project" value="UniProtKB-UniRule"/>
</dbReference>
<dbReference type="PANTHER" id="PTHR17490:SF16">
    <property type="entry name" value="THREONYLCARBAMOYL-AMP SYNTHASE"/>
    <property type="match status" value="1"/>
</dbReference>
<dbReference type="EMBL" id="PVBT01000008">
    <property type="protein sequence ID" value="PRD50084.1"/>
    <property type="molecule type" value="Genomic_DNA"/>
</dbReference>
<comment type="catalytic activity">
    <reaction evidence="12 13">
        <text>L-threonine + hydrogencarbonate + ATP = L-threonylcarbamoyladenylate + diphosphate + H2O</text>
        <dbReference type="Rhea" id="RHEA:36407"/>
        <dbReference type="ChEBI" id="CHEBI:15377"/>
        <dbReference type="ChEBI" id="CHEBI:17544"/>
        <dbReference type="ChEBI" id="CHEBI:30616"/>
        <dbReference type="ChEBI" id="CHEBI:33019"/>
        <dbReference type="ChEBI" id="CHEBI:57926"/>
        <dbReference type="ChEBI" id="CHEBI:73682"/>
        <dbReference type="EC" id="2.7.7.87"/>
    </reaction>
</comment>
<keyword evidence="10 13" id="KW-0067">ATP-binding</keyword>
<accession>A0A2S9JBA4</accession>
<keyword evidence="8 13" id="KW-0548">Nucleotidyltransferase</keyword>
<dbReference type="Proteomes" id="UP000238563">
    <property type="component" value="Unassembled WGS sequence"/>
</dbReference>
<dbReference type="EC" id="2.7.7.87" evidence="3 13"/>
<keyword evidence="9 13" id="KW-0547">Nucleotide-binding</keyword>
<dbReference type="Gene3D" id="3.90.870.10">
    <property type="entry name" value="DHBP synthase"/>
    <property type="match status" value="1"/>
</dbReference>
<dbReference type="Pfam" id="PF03481">
    <property type="entry name" value="Sua5_C"/>
    <property type="match status" value="1"/>
</dbReference>
<dbReference type="InterPro" id="IPR006070">
    <property type="entry name" value="Sua5-like_dom"/>
</dbReference>
<dbReference type="GO" id="GO:0005737">
    <property type="term" value="C:cytoplasm"/>
    <property type="evidence" value="ECO:0007669"/>
    <property type="project" value="UniProtKB-SubCell"/>
</dbReference>
<feature type="binding site" evidence="14">
    <location>
        <position position="227"/>
    </location>
    <ligand>
        <name>ATP</name>
        <dbReference type="ChEBI" id="CHEBI:30616"/>
    </ligand>
</feature>
<keyword evidence="17" id="KW-1185">Reference proteome</keyword>
<dbReference type="InterPro" id="IPR050156">
    <property type="entry name" value="TC-AMP_synthase_SUA5"/>
</dbReference>
<feature type="binding site" evidence="14">
    <location>
        <position position="137"/>
    </location>
    <ligand>
        <name>L-threonine</name>
        <dbReference type="ChEBI" id="CHEBI:57926"/>
    </ligand>
</feature>
<keyword evidence="7 13" id="KW-0819">tRNA processing</keyword>
<feature type="binding site" evidence="14">
    <location>
        <position position="63"/>
    </location>
    <ligand>
        <name>ATP</name>
        <dbReference type="ChEBI" id="CHEBI:30616"/>
    </ligand>
</feature>
<dbReference type="Gene3D" id="3.40.50.11030">
    <property type="entry name" value="Threonylcarbamoyl-AMP synthase, C-terminal domain"/>
    <property type="match status" value="1"/>
</dbReference>
<evidence type="ECO:0000256" key="3">
    <source>
        <dbReference type="ARBA" id="ARBA00012584"/>
    </source>
</evidence>
<feature type="binding site" evidence="14">
    <location>
        <position position="54"/>
    </location>
    <ligand>
        <name>ATP</name>
        <dbReference type="ChEBI" id="CHEBI:30616"/>
    </ligand>
</feature>
<feature type="binding site" evidence="14">
    <location>
        <position position="118"/>
    </location>
    <ligand>
        <name>ATP</name>
        <dbReference type="ChEBI" id="CHEBI:30616"/>
    </ligand>
</feature>
<dbReference type="AlphaFoldDB" id="A0A2S9JBA4"/>
<evidence type="ECO:0000256" key="14">
    <source>
        <dbReference type="PIRSR" id="PIRSR004930-1"/>
    </source>
</evidence>
<evidence type="ECO:0000256" key="7">
    <source>
        <dbReference type="ARBA" id="ARBA00022694"/>
    </source>
</evidence>
<evidence type="ECO:0000256" key="9">
    <source>
        <dbReference type="ARBA" id="ARBA00022741"/>
    </source>
</evidence>
<dbReference type="GO" id="GO:0000049">
    <property type="term" value="F:tRNA binding"/>
    <property type="evidence" value="ECO:0007669"/>
    <property type="project" value="TreeGrafter"/>
</dbReference>
<dbReference type="PANTHER" id="PTHR17490">
    <property type="entry name" value="SUA5"/>
    <property type="match status" value="1"/>
</dbReference>
<dbReference type="SUPFAM" id="SSF55821">
    <property type="entry name" value="YrdC/RibB"/>
    <property type="match status" value="1"/>
</dbReference>
<dbReference type="GO" id="GO:0006450">
    <property type="term" value="P:regulation of translational fidelity"/>
    <property type="evidence" value="ECO:0007669"/>
    <property type="project" value="TreeGrafter"/>
</dbReference>
<dbReference type="PIRSF" id="PIRSF004930">
    <property type="entry name" value="Tln_factor_SUA5"/>
    <property type="match status" value="1"/>
</dbReference>
<dbReference type="RefSeq" id="WP_105736939.1">
    <property type="nucleotide sequence ID" value="NZ_PVBT01000008.1"/>
</dbReference>
<feature type="binding site" evidence="14">
    <location>
        <position position="147"/>
    </location>
    <ligand>
        <name>ATP</name>
        <dbReference type="ChEBI" id="CHEBI:30616"/>
    </ligand>
</feature>
<feature type="domain" description="YrdC-like" evidence="15">
    <location>
        <begin position="9"/>
        <end position="195"/>
    </location>
</feature>
<sequence length="330" mass="34333">MAETIAPDEQAILKAAQTLAAGQLVAIPTETVYGLAADATNGDAVAGIFEAKGRPHFNPLICHVSDVAMAERYAVIDPLSRRLMDAFWPGPLTLVLPLRPGTHIHPLVAAGLDTVALRMPRGIAGKIIAALGHPLAAPSANTSGRISGTSAAAVADDLGSKIALILDAGPSEVGLESTIVKVDGNAVLLLRPGGLAAEEIEAFTGQSLRRMDQRAAIEAPGMMASHYAPSAGVRLNVHAVRAGEALLAFGPTRAADAHRASAHLNLSETGNLREAATNLFDYMKRLDRLGGAVIAVEPIPFTGLGEAINDRLVRAAAPRVPPIEELEQIK</sequence>
<proteinExistence type="inferred from homology"/>
<name>A0A2S9JBA4_9HYPH</name>
<feature type="binding site" evidence="14">
    <location>
        <position position="58"/>
    </location>
    <ligand>
        <name>ATP</name>
        <dbReference type="ChEBI" id="CHEBI:30616"/>
    </ligand>
</feature>
<dbReference type="InterPro" id="IPR010923">
    <property type="entry name" value="T(6)A37_SUA5"/>
</dbReference>
<evidence type="ECO:0000256" key="4">
    <source>
        <dbReference type="ARBA" id="ARBA00015492"/>
    </source>
</evidence>
<evidence type="ECO:0000256" key="1">
    <source>
        <dbReference type="ARBA" id="ARBA00004496"/>
    </source>
</evidence>
<keyword evidence="6 13" id="KW-0808">Transferase</keyword>
<dbReference type="InterPro" id="IPR038385">
    <property type="entry name" value="Sua5/YwlC_C"/>
</dbReference>
<dbReference type="GO" id="GO:0005524">
    <property type="term" value="F:ATP binding"/>
    <property type="evidence" value="ECO:0007669"/>
    <property type="project" value="UniProtKB-UniRule"/>
</dbReference>
<protein>
    <recommendedName>
        <fullName evidence="4 13">Threonylcarbamoyl-AMP synthase</fullName>
        <shortName evidence="13">TC-AMP synthase</shortName>
        <ecNumber evidence="3 13">2.7.7.87</ecNumber>
    </recommendedName>
    <alternativeName>
        <fullName evidence="11 13">L-threonylcarbamoyladenylate synthase</fullName>
    </alternativeName>
</protein>
<dbReference type="Pfam" id="PF01300">
    <property type="entry name" value="Sua5_yciO_yrdC"/>
    <property type="match status" value="1"/>
</dbReference>
<feature type="binding site" evidence="14">
    <location>
        <position position="191"/>
    </location>
    <ligand>
        <name>ATP</name>
        <dbReference type="ChEBI" id="CHEBI:30616"/>
    </ligand>
</feature>
<evidence type="ECO:0000259" key="15">
    <source>
        <dbReference type="PROSITE" id="PS51163"/>
    </source>
</evidence>
<dbReference type="OrthoDB" id="9814580at2"/>
<evidence type="ECO:0000256" key="6">
    <source>
        <dbReference type="ARBA" id="ARBA00022679"/>
    </source>
</evidence>
<dbReference type="InterPro" id="IPR017945">
    <property type="entry name" value="DHBP_synth_RibB-like_a/b_dom"/>
</dbReference>
<organism evidence="16 17">
    <name type="scientific">Phyllobacterium myrsinacearum</name>
    <dbReference type="NCBI Taxonomy" id="28101"/>
    <lineage>
        <taxon>Bacteria</taxon>
        <taxon>Pseudomonadati</taxon>
        <taxon>Pseudomonadota</taxon>
        <taxon>Alphaproteobacteria</taxon>
        <taxon>Hyphomicrobiales</taxon>
        <taxon>Phyllobacteriaceae</taxon>
        <taxon>Phyllobacterium</taxon>
    </lineage>
</organism>
<keyword evidence="5 13" id="KW-0963">Cytoplasm</keyword>
<dbReference type="GO" id="GO:0008033">
    <property type="term" value="P:tRNA processing"/>
    <property type="evidence" value="ECO:0007669"/>
    <property type="project" value="UniProtKB-KW"/>
</dbReference>
<reference evidence="16 17" key="1">
    <citation type="submission" date="2018-02" db="EMBL/GenBank/DDBJ databases">
        <title>The draft genome of Phyllobacterium myrsinacearum DSM5892.</title>
        <authorList>
            <person name="Li L."/>
            <person name="Liu L."/>
            <person name="Zhang X."/>
            <person name="Wang T."/>
        </authorList>
    </citation>
    <scope>NUCLEOTIDE SEQUENCE [LARGE SCALE GENOMIC DNA]</scope>
    <source>
        <strain evidence="16 17">DSM 5892</strain>
    </source>
</reference>
<evidence type="ECO:0000313" key="16">
    <source>
        <dbReference type="EMBL" id="PRD50084.1"/>
    </source>
</evidence>
<feature type="binding site" evidence="14">
    <location>
        <position position="114"/>
    </location>
    <ligand>
        <name>ATP</name>
        <dbReference type="ChEBI" id="CHEBI:30616"/>
    </ligand>
</feature>
<evidence type="ECO:0000256" key="13">
    <source>
        <dbReference type="PIRNR" id="PIRNR004930"/>
    </source>
</evidence>
<feature type="binding site" evidence="14">
    <location>
        <position position="177"/>
    </location>
    <ligand>
        <name>L-threonine</name>
        <dbReference type="ChEBI" id="CHEBI:57926"/>
    </ligand>
</feature>
<dbReference type="InterPro" id="IPR005145">
    <property type="entry name" value="Sua5_C"/>
</dbReference>
<comment type="caution">
    <text evidence="16">The sequence shown here is derived from an EMBL/GenBank/DDBJ whole genome shotgun (WGS) entry which is preliminary data.</text>
</comment>
<comment type="subcellular location">
    <subcellularLocation>
        <location evidence="1 13">Cytoplasm</location>
    </subcellularLocation>
</comment>
<feature type="binding site" evidence="14">
    <location>
        <position position="139"/>
    </location>
    <ligand>
        <name>ATP</name>
        <dbReference type="ChEBI" id="CHEBI:30616"/>
    </ligand>
</feature>
<evidence type="ECO:0000256" key="11">
    <source>
        <dbReference type="ARBA" id="ARBA00029774"/>
    </source>
</evidence>
<dbReference type="PROSITE" id="PS51163">
    <property type="entry name" value="YRDC"/>
    <property type="match status" value="1"/>
</dbReference>
<comment type="similarity">
    <text evidence="2 13">Belongs to the SUA5 family.</text>
</comment>
<evidence type="ECO:0000256" key="5">
    <source>
        <dbReference type="ARBA" id="ARBA00022490"/>
    </source>
</evidence>
<gene>
    <name evidence="16" type="ORF">C5750_22390</name>
</gene>
<evidence type="ECO:0000256" key="2">
    <source>
        <dbReference type="ARBA" id="ARBA00007663"/>
    </source>
</evidence>
<comment type="function">
    <text evidence="13">Required for the formation of a threonylcarbamoyl group on adenosine at position 37 (t(6)A37) in tRNAs that read codons beginning with adenine.</text>
</comment>
<evidence type="ECO:0000256" key="10">
    <source>
        <dbReference type="ARBA" id="ARBA00022840"/>
    </source>
</evidence>
<evidence type="ECO:0000256" key="12">
    <source>
        <dbReference type="ARBA" id="ARBA00048366"/>
    </source>
</evidence>